<gene>
    <name evidence="4" type="ORF">CU098_003296</name>
</gene>
<dbReference type="AlphaFoldDB" id="A0A367IVH7"/>
<evidence type="ECO:0000256" key="3">
    <source>
        <dbReference type="SAM" id="MobiDB-lite"/>
    </source>
</evidence>
<dbReference type="PANTHER" id="PTHR22715:SF0">
    <property type="entry name" value="TRANSFORMING GROWTH FACTOR BETA REGULATOR 1"/>
    <property type="match status" value="1"/>
</dbReference>
<protein>
    <recommendedName>
        <fullName evidence="6">Transforming growth factor beta regulator 1</fullName>
    </recommendedName>
</protein>
<dbReference type="PANTHER" id="PTHR22715">
    <property type="entry name" value="TRANSFORMING GROWTH FACTOR BETA REGULATED GENE 1"/>
    <property type="match status" value="1"/>
</dbReference>
<comment type="caution">
    <text evidence="4">The sequence shown here is derived from an EMBL/GenBank/DDBJ whole genome shotgun (WGS) entry which is preliminary data.</text>
</comment>
<feature type="compositionally biased region" description="Low complexity" evidence="3">
    <location>
        <begin position="180"/>
        <end position="189"/>
    </location>
</feature>
<dbReference type="InterPro" id="IPR003888">
    <property type="entry name" value="FYrich_N"/>
</dbReference>
<keyword evidence="5" id="KW-1185">Reference proteome</keyword>
<dbReference type="PROSITE" id="PS51543">
    <property type="entry name" value="FYRC"/>
    <property type="match status" value="1"/>
</dbReference>
<dbReference type="InterPro" id="IPR003889">
    <property type="entry name" value="FYrich_C"/>
</dbReference>
<dbReference type="OrthoDB" id="285793at2759"/>
<reference evidence="4 5" key="1">
    <citation type="journal article" date="2018" name="G3 (Bethesda)">
        <title>Phylogenetic and Phylogenomic Definition of Rhizopus Species.</title>
        <authorList>
            <person name="Gryganskyi A.P."/>
            <person name="Golan J."/>
            <person name="Dolatabadi S."/>
            <person name="Mondo S."/>
            <person name="Robb S."/>
            <person name="Idnurm A."/>
            <person name="Muszewska A."/>
            <person name="Steczkiewicz K."/>
            <person name="Masonjones S."/>
            <person name="Liao H.L."/>
            <person name="Gajdeczka M.T."/>
            <person name="Anike F."/>
            <person name="Vuek A."/>
            <person name="Anishchenko I.M."/>
            <person name="Voigt K."/>
            <person name="de Hoog G.S."/>
            <person name="Smith M.E."/>
            <person name="Heitman J."/>
            <person name="Vilgalys R."/>
            <person name="Stajich J.E."/>
        </authorList>
    </citation>
    <scope>NUCLEOTIDE SEQUENCE [LARGE SCALE GENOMIC DNA]</scope>
    <source>
        <strain evidence="4 5">LSU 92-RS-03</strain>
    </source>
</reference>
<evidence type="ECO:0000313" key="4">
    <source>
        <dbReference type="EMBL" id="RCH81684.1"/>
    </source>
</evidence>
<feature type="non-terminal residue" evidence="4">
    <location>
        <position position="1"/>
    </location>
</feature>
<feature type="compositionally biased region" description="Polar residues" evidence="3">
    <location>
        <begin position="162"/>
        <end position="178"/>
    </location>
</feature>
<feature type="compositionally biased region" description="Low complexity" evidence="3">
    <location>
        <begin position="37"/>
        <end position="47"/>
    </location>
</feature>
<dbReference type="GO" id="GO:0005634">
    <property type="term" value="C:nucleus"/>
    <property type="evidence" value="ECO:0007669"/>
    <property type="project" value="UniProtKB-SubCell"/>
</dbReference>
<feature type="region of interest" description="Disordered" evidence="3">
    <location>
        <begin position="26"/>
        <end position="102"/>
    </location>
</feature>
<name>A0A367IVH7_RHIST</name>
<evidence type="ECO:0000256" key="1">
    <source>
        <dbReference type="ARBA" id="ARBA00004123"/>
    </source>
</evidence>
<accession>A0A367IVH7</accession>
<organism evidence="4 5">
    <name type="scientific">Rhizopus stolonifer</name>
    <name type="common">Rhizopus nigricans</name>
    <dbReference type="NCBI Taxonomy" id="4846"/>
    <lineage>
        <taxon>Eukaryota</taxon>
        <taxon>Fungi</taxon>
        <taxon>Fungi incertae sedis</taxon>
        <taxon>Mucoromycota</taxon>
        <taxon>Mucoromycotina</taxon>
        <taxon>Mucoromycetes</taxon>
        <taxon>Mucorales</taxon>
        <taxon>Mucorineae</taxon>
        <taxon>Rhizopodaceae</taxon>
        <taxon>Rhizopus</taxon>
    </lineage>
</organism>
<evidence type="ECO:0008006" key="6">
    <source>
        <dbReference type="Google" id="ProtNLM"/>
    </source>
</evidence>
<evidence type="ECO:0000313" key="5">
    <source>
        <dbReference type="Proteomes" id="UP000253551"/>
    </source>
</evidence>
<dbReference type="STRING" id="4846.A0A367IVH7"/>
<comment type="subcellular location">
    <subcellularLocation>
        <location evidence="1">Nucleus</location>
    </subcellularLocation>
</comment>
<feature type="region of interest" description="Disordered" evidence="3">
    <location>
        <begin position="162"/>
        <end position="208"/>
    </location>
</feature>
<dbReference type="Pfam" id="PF05964">
    <property type="entry name" value="FYRN"/>
    <property type="match status" value="1"/>
</dbReference>
<dbReference type="EMBL" id="PJQM01005412">
    <property type="protein sequence ID" value="RCH81684.1"/>
    <property type="molecule type" value="Genomic_DNA"/>
</dbReference>
<dbReference type="PROSITE" id="PS51542">
    <property type="entry name" value="FYRN"/>
    <property type="match status" value="1"/>
</dbReference>
<proteinExistence type="predicted"/>
<dbReference type="Proteomes" id="UP000253551">
    <property type="component" value="Unassembled WGS sequence"/>
</dbReference>
<evidence type="ECO:0000256" key="2">
    <source>
        <dbReference type="ARBA" id="ARBA00023242"/>
    </source>
</evidence>
<feature type="compositionally biased region" description="Polar residues" evidence="3">
    <location>
        <begin position="379"/>
        <end position="390"/>
    </location>
</feature>
<feature type="region of interest" description="Disordered" evidence="3">
    <location>
        <begin position="371"/>
        <end position="410"/>
    </location>
</feature>
<keyword evidence="2" id="KW-0539">Nucleus</keyword>
<dbReference type="InterPro" id="IPR040092">
    <property type="entry name" value="TBRG1"/>
</dbReference>
<dbReference type="GO" id="GO:0051726">
    <property type="term" value="P:regulation of cell cycle"/>
    <property type="evidence" value="ECO:0007669"/>
    <property type="project" value="TreeGrafter"/>
</dbReference>
<sequence>IRHSPILHSAENQTYLPPMRSIWSESMNQNYSPPPHSLASTNTSSSSPPMIDMLQSQLAHRHHNSSPRQQTYMPPRDDTQRLSSFPSTPLPSNYKESTPQHHNWPGSHYDTSGFDHQEMIKRRKLSSPASSHLYFHNNNNHNNNGNHNILTKRTHQHHNHLSQHSPTVKVPNNISPMISTRLTPTTTDTYYHQSRRKKRDTKPPNANDIRPFVEVERAVDGSYILPAEVDSWTVLNLGTVVWDKAAFHNQRYIYPVGYRVKKWYRSMVDPHSDTQYTCEILDGGDEPIFQLNADDNPTECWRGPTPTTVWTIAVRRAFAIRNMDYGHNPVGPDFFGLRKNTIAKMIQDLPDADKCKNYIWQNFEVMSSNKGKSVRRTNTRIIPSISTHSGKSNKEDSASSNNTDDADGDE</sequence>
<dbReference type="SMART" id="SM00541">
    <property type="entry name" value="FYRN"/>
    <property type="match status" value="1"/>
</dbReference>
<dbReference type="Pfam" id="PF05965">
    <property type="entry name" value="FYRC"/>
    <property type="match status" value="1"/>
</dbReference>
<feature type="compositionally biased region" description="Polar residues" evidence="3">
    <location>
        <begin position="81"/>
        <end position="101"/>
    </location>
</feature>
<dbReference type="Gene3D" id="3.30.160.360">
    <property type="match status" value="1"/>
</dbReference>